<sequence>MNNKKFNPYKRLHEGSSVQNVLGKMIEGYNLEKGFDKLNVREAWIKLLGPGVASYTNLVELRRDTLFVSLSSDVLREELSYGIDKIICMINEDLGKEVVKKIILR</sequence>
<name>A0A1H6IZ93_9FLAO</name>
<dbReference type="Proteomes" id="UP000199634">
    <property type="component" value="Unassembled WGS sequence"/>
</dbReference>
<reference evidence="1 2" key="1">
    <citation type="submission" date="2016-10" db="EMBL/GenBank/DDBJ databases">
        <authorList>
            <person name="de Groot N.N."/>
        </authorList>
    </citation>
    <scope>NUCLEOTIDE SEQUENCE [LARGE SCALE GENOMIC DNA]</scope>
    <source>
        <strain evidence="1 2">CGMCC 1.10825</strain>
    </source>
</reference>
<protein>
    <recommendedName>
        <fullName evidence="3">DUF721 domain-containing protein</fullName>
    </recommendedName>
</protein>
<proteinExistence type="predicted"/>
<evidence type="ECO:0000313" key="1">
    <source>
        <dbReference type="EMBL" id="SEH53576.1"/>
    </source>
</evidence>
<accession>A0A1H6IZ93</accession>
<evidence type="ECO:0008006" key="3">
    <source>
        <dbReference type="Google" id="ProtNLM"/>
    </source>
</evidence>
<gene>
    <name evidence="1" type="ORF">SAMN02927937_00029</name>
</gene>
<evidence type="ECO:0000313" key="2">
    <source>
        <dbReference type="Proteomes" id="UP000199634"/>
    </source>
</evidence>
<dbReference type="Pfam" id="PF05258">
    <property type="entry name" value="DciA"/>
    <property type="match status" value="1"/>
</dbReference>
<dbReference type="PANTHER" id="PTHR36456:SF1">
    <property type="entry name" value="UPF0232 PROTEIN SCO3875"/>
    <property type="match status" value="1"/>
</dbReference>
<dbReference type="InterPro" id="IPR007922">
    <property type="entry name" value="DciA-like"/>
</dbReference>
<dbReference type="PANTHER" id="PTHR36456">
    <property type="entry name" value="UPF0232 PROTEIN SCO3875"/>
    <property type="match status" value="1"/>
</dbReference>
<dbReference type="AlphaFoldDB" id="A0A1H6IZ93"/>
<dbReference type="EMBL" id="FNXE01000001">
    <property type="protein sequence ID" value="SEH53576.1"/>
    <property type="molecule type" value="Genomic_DNA"/>
</dbReference>
<keyword evidence="2" id="KW-1185">Reference proteome</keyword>
<organism evidence="1 2">
    <name type="scientific">Paenimyroides marinum</name>
    <dbReference type="NCBI Taxonomy" id="1159016"/>
    <lineage>
        <taxon>Bacteria</taxon>
        <taxon>Pseudomonadati</taxon>
        <taxon>Bacteroidota</taxon>
        <taxon>Flavobacteriia</taxon>
        <taxon>Flavobacteriales</taxon>
        <taxon>Flavobacteriaceae</taxon>
        <taxon>Paenimyroides</taxon>
    </lineage>
</organism>
<dbReference type="STRING" id="1159016.SAMN02927937_00029"/>
<dbReference type="RefSeq" id="WP_091095078.1">
    <property type="nucleotide sequence ID" value="NZ_FNXE01000001.1"/>
</dbReference>
<dbReference type="OrthoDB" id="9804942at2"/>